<gene>
    <name evidence="1" type="ORF">H103_00766</name>
</gene>
<organism evidence="1">
    <name type="scientific">Trichophyton rubrum CBS 288.86</name>
    <dbReference type="NCBI Taxonomy" id="1215330"/>
    <lineage>
        <taxon>Eukaryota</taxon>
        <taxon>Fungi</taxon>
        <taxon>Dikarya</taxon>
        <taxon>Ascomycota</taxon>
        <taxon>Pezizomycotina</taxon>
        <taxon>Eurotiomycetes</taxon>
        <taxon>Eurotiomycetidae</taxon>
        <taxon>Onygenales</taxon>
        <taxon>Arthrodermataceae</taxon>
        <taxon>Trichophyton</taxon>
    </lineage>
</organism>
<reference evidence="1" key="1">
    <citation type="submission" date="2014-02" db="EMBL/GenBank/DDBJ databases">
        <title>The Genome Sequence of Trichophyton rubrum (morphotype fischeri) CBS 288.86.</title>
        <authorList>
            <consortium name="The Broad Institute Genomics Platform"/>
            <person name="Cuomo C.A."/>
            <person name="White T.C."/>
            <person name="Graser Y."/>
            <person name="Martinez-Rossi N."/>
            <person name="Heitman J."/>
            <person name="Young S.K."/>
            <person name="Zeng Q."/>
            <person name="Gargeya S."/>
            <person name="Abouelleil A."/>
            <person name="Alvarado L."/>
            <person name="Chapman S.B."/>
            <person name="Gainer-Dewar J."/>
            <person name="Goldberg J."/>
            <person name="Griggs A."/>
            <person name="Gujja S."/>
            <person name="Hansen M."/>
            <person name="Howarth C."/>
            <person name="Imamovic A."/>
            <person name="Larimer J."/>
            <person name="Martinez D."/>
            <person name="Murphy C."/>
            <person name="Pearson M.D."/>
            <person name="Persinoti G."/>
            <person name="Poon T."/>
            <person name="Priest M."/>
            <person name="Roberts A.D."/>
            <person name="Saif S."/>
            <person name="Shea T.D."/>
            <person name="Sykes S.N."/>
            <person name="Wortman J."/>
            <person name="Nusbaum C."/>
            <person name="Birren B."/>
        </authorList>
    </citation>
    <scope>NUCLEOTIDE SEQUENCE [LARGE SCALE GENOMIC DNA]</scope>
    <source>
        <strain evidence="1">CBS 288.86</strain>
    </source>
</reference>
<dbReference type="HOGENOM" id="CLU_2039729_0_0_1"/>
<dbReference type="Proteomes" id="UP000023758">
    <property type="component" value="Unassembled WGS sequence"/>
</dbReference>
<accession>A0A022WEU6</accession>
<protein>
    <submittedName>
        <fullName evidence="1">Uncharacterized protein</fullName>
    </submittedName>
</protein>
<dbReference type="EMBL" id="KK207705">
    <property type="protein sequence ID" value="EZF56935.1"/>
    <property type="molecule type" value="Genomic_DNA"/>
</dbReference>
<proteinExistence type="predicted"/>
<dbReference type="AlphaFoldDB" id="A0A022WEU6"/>
<name>A0A022WEU6_TRIRU</name>
<evidence type="ECO:0000313" key="1">
    <source>
        <dbReference type="EMBL" id="EZF56935.1"/>
    </source>
</evidence>
<sequence>MYPLDIPLTLDHWGFLLGLITRKKEHERHLLGCPLHYAGASCAGWLNATVEPRFPGLKSRFHSYRYTPLDDFVALASIRSQLRKASIPSASIYLICGKIYTGIPVWPSNDHGMYIEKIHRL</sequence>